<keyword evidence="1" id="KW-0472">Membrane</keyword>
<feature type="transmembrane region" description="Helical" evidence="1">
    <location>
        <begin position="32"/>
        <end position="51"/>
    </location>
</feature>
<reference evidence="2 3" key="1">
    <citation type="submission" date="2023-07" db="EMBL/GenBank/DDBJ databases">
        <title>Genomic Encyclopedia of Type Strains, Phase IV (KMG-IV): sequencing the most valuable type-strain genomes for metagenomic binning, comparative biology and taxonomic classification.</title>
        <authorList>
            <person name="Goeker M."/>
        </authorList>
    </citation>
    <scope>NUCLEOTIDE SEQUENCE [LARGE SCALE GENOMIC DNA]</scope>
    <source>
        <strain evidence="2 3">DSM 4006</strain>
    </source>
</reference>
<keyword evidence="3" id="KW-1185">Reference proteome</keyword>
<evidence type="ECO:0000256" key="1">
    <source>
        <dbReference type="SAM" id="Phobius"/>
    </source>
</evidence>
<gene>
    <name evidence="2" type="ORF">J2S03_002455</name>
</gene>
<name>A0ABT9XJY2_9BACL</name>
<protein>
    <submittedName>
        <fullName evidence="2">Uncharacterized protein</fullName>
    </submittedName>
</protein>
<accession>A0ABT9XJY2</accession>
<keyword evidence="1" id="KW-0812">Transmembrane</keyword>
<dbReference type="EMBL" id="JAUSTP010000020">
    <property type="protein sequence ID" value="MDQ0190588.1"/>
    <property type="molecule type" value="Genomic_DNA"/>
</dbReference>
<dbReference type="RefSeq" id="WP_274456156.1">
    <property type="nucleotide sequence ID" value="NZ_CP067097.1"/>
</dbReference>
<sequence length="79" mass="9341">MGKMLRRLAWFASGAALFEILALILIQNRTVGWIVTALVILFFVYLAVLAVRGWRRQTRLQLPPVMRGRVIRRRHWHLF</sequence>
<organism evidence="2 3">
    <name type="scientific">Alicyclobacillus cycloheptanicus</name>
    <dbReference type="NCBI Taxonomy" id="1457"/>
    <lineage>
        <taxon>Bacteria</taxon>
        <taxon>Bacillati</taxon>
        <taxon>Bacillota</taxon>
        <taxon>Bacilli</taxon>
        <taxon>Bacillales</taxon>
        <taxon>Alicyclobacillaceae</taxon>
        <taxon>Alicyclobacillus</taxon>
    </lineage>
</organism>
<dbReference type="Proteomes" id="UP001232973">
    <property type="component" value="Unassembled WGS sequence"/>
</dbReference>
<evidence type="ECO:0000313" key="3">
    <source>
        <dbReference type="Proteomes" id="UP001232973"/>
    </source>
</evidence>
<proteinExistence type="predicted"/>
<evidence type="ECO:0000313" key="2">
    <source>
        <dbReference type="EMBL" id="MDQ0190588.1"/>
    </source>
</evidence>
<comment type="caution">
    <text evidence="2">The sequence shown here is derived from an EMBL/GenBank/DDBJ whole genome shotgun (WGS) entry which is preliminary data.</text>
</comment>
<keyword evidence="1" id="KW-1133">Transmembrane helix</keyword>